<dbReference type="OrthoDB" id="10059102at2759"/>
<dbReference type="InterPro" id="IPR001254">
    <property type="entry name" value="Trypsin_dom"/>
</dbReference>
<accession>A0A7R8UYN0</accession>
<dbReference type="PANTHER" id="PTHR24252:SF7">
    <property type="entry name" value="HYALIN"/>
    <property type="match status" value="1"/>
</dbReference>
<evidence type="ECO:0000256" key="3">
    <source>
        <dbReference type="ARBA" id="ARBA00022825"/>
    </source>
</evidence>
<dbReference type="PANTHER" id="PTHR24252">
    <property type="entry name" value="ACROSIN-RELATED"/>
    <property type="match status" value="1"/>
</dbReference>
<evidence type="ECO:0000313" key="9">
    <source>
        <dbReference type="Proteomes" id="UP000594454"/>
    </source>
</evidence>
<dbReference type="InterPro" id="IPR018114">
    <property type="entry name" value="TRYPSIN_HIS"/>
</dbReference>
<dbReference type="CDD" id="cd00190">
    <property type="entry name" value="Tryp_SPc"/>
    <property type="match status" value="1"/>
</dbReference>
<protein>
    <recommendedName>
        <fullName evidence="7">Peptidase S1 domain-containing protein</fullName>
    </recommendedName>
</protein>
<evidence type="ECO:0000256" key="4">
    <source>
        <dbReference type="ARBA" id="ARBA00023157"/>
    </source>
</evidence>
<dbReference type="InterPro" id="IPR009003">
    <property type="entry name" value="Peptidase_S1_PA"/>
</dbReference>
<evidence type="ECO:0000313" key="8">
    <source>
        <dbReference type="EMBL" id="CAD7088916.1"/>
    </source>
</evidence>
<evidence type="ECO:0000256" key="2">
    <source>
        <dbReference type="ARBA" id="ARBA00022801"/>
    </source>
</evidence>
<dbReference type="AlphaFoldDB" id="A0A7R8UYN0"/>
<name>A0A7R8UYN0_HERIL</name>
<dbReference type="SMART" id="SM00020">
    <property type="entry name" value="Tryp_SPc"/>
    <property type="match status" value="1"/>
</dbReference>
<dbReference type="PROSITE" id="PS50240">
    <property type="entry name" value="TRYPSIN_DOM"/>
    <property type="match status" value="1"/>
</dbReference>
<dbReference type="InterPro" id="IPR001314">
    <property type="entry name" value="Peptidase_S1A"/>
</dbReference>
<evidence type="ECO:0000256" key="6">
    <source>
        <dbReference type="SAM" id="SignalP"/>
    </source>
</evidence>
<keyword evidence="1 5" id="KW-0645">Protease</keyword>
<sequence>MFRTLFLLCLLCAVATPRLQEKIVRGRRSPTGRTPYLVSLMYQLKHYCGGAVVAPRVILTAAHCVVGMKPRFMSIRAGTNTRMRGGYIRRVGGWKRHPKFNKKSISYDVALIYLKRRLPFNNLVQPIKLFQGRLRKFQKGIIAGWGSTRERGGLTNMARIAAVRVTPRNKCRRAYGRDLKRSMYCAGFMNGARDACQGDSGGPLVIGGRLAGIISVGEGCGRRGFPGIYTRVPMLKRWIKRNIR</sequence>
<dbReference type="InterPro" id="IPR033116">
    <property type="entry name" value="TRYPSIN_SER"/>
</dbReference>
<dbReference type="Pfam" id="PF00089">
    <property type="entry name" value="Trypsin"/>
    <property type="match status" value="1"/>
</dbReference>
<dbReference type="GO" id="GO:0006508">
    <property type="term" value="P:proteolysis"/>
    <property type="evidence" value="ECO:0007669"/>
    <property type="project" value="UniProtKB-KW"/>
</dbReference>
<evidence type="ECO:0000256" key="1">
    <source>
        <dbReference type="ARBA" id="ARBA00022670"/>
    </source>
</evidence>
<dbReference type="InParanoid" id="A0A7R8UYN0"/>
<organism evidence="8 9">
    <name type="scientific">Hermetia illucens</name>
    <name type="common">Black soldier fly</name>
    <dbReference type="NCBI Taxonomy" id="343691"/>
    <lineage>
        <taxon>Eukaryota</taxon>
        <taxon>Metazoa</taxon>
        <taxon>Ecdysozoa</taxon>
        <taxon>Arthropoda</taxon>
        <taxon>Hexapoda</taxon>
        <taxon>Insecta</taxon>
        <taxon>Pterygota</taxon>
        <taxon>Neoptera</taxon>
        <taxon>Endopterygota</taxon>
        <taxon>Diptera</taxon>
        <taxon>Brachycera</taxon>
        <taxon>Stratiomyomorpha</taxon>
        <taxon>Stratiomyidae</taxon>
        <taxon>Hermetiinae</taxon>
        <taxon>Hermetia</taxon>
    </lineage>
</organism>
<dbReference type="OMA" id="DDECIIA"/>
<feature type="chain" id="PRO_5031084267" description="Peptidase S1 domain-containing protein" evidence="6">
    <location>
        <begin position="21"/>
        <end position="244"/>
    </location>
</feature>
<dbReference type="EMBL" id="LR899012">
    <property type="protein sequence ID" value="CAD7088916.1"/>
    <property type="molecule type" value="Genomic_DNA"/>
</dbReference>
<dbReference type="Gene3D" id="2.40.10.10">
    <property type="entry name" value="Trypsin-like serine proteases"/>
    <property type="match status" value="1"/>
</dbReference>
<gene>
    <name evidence="8" type="ORF">HERILL_LOCUS11504</name>
</gene>
<keyword evidence="2 5" id="KW-0378">Hydrolase</keyword>
<keyword evidence="4" id="KW-1015">Disulfide bond</keyword>
<dbReference type="InterPro" id="IPR043504">
    <property type="entry name" value="Peptidase_S1_PA_chymotrypsin"/>
</dbReference>
<feature type="domain" description="Peptidase S1" evidence="7">
    <location>
        <begin position="23"/>
        <end position="244"/>
    </location>
</feature>
<evidence type="ECO:0000256" key="5">
    <source>
        <dbReference type="RuleBase" id="RU363034"/>
    </source>
</evidence>
<proteinExistence type="predicted"/>
<dbReference type="GO" id="GO:0004252">
    <property type="term" value="F:serine-type endopeptidase activity"/>
    <property type="evidence" value="ECO:0007669"/>
    <property type="project" value="InterPro"/>
</dbReference>
<dbReference type="PRINTS" id="PR00722">
    <property type="entry name" value="CHYMOTRYPSIN"/>
</dbReference>
<dbReference type="PROSITE" id="PS00134">
    <property type="entry name" value="TRYPSIN_HIS"/>
    <property type="match status" value="1"/>
</dbReference>
<feature type="signal peptide" evidence="6">
    <location>
        <begin position="1"/>
        <end position="20"/>
    </location>
</feature>
<dbReference type="Proteomes" id="UP000594454">
    <property type="component" value="Chromosome 4"/>
</dbReference>
<evidence type="ECO:0000259" key="7">
    <source>
        <dbReference type="PROSITE" id="PS50240"/>
    </source>
</evidence>
<reference evidence="8 9" key="1">
    <citation type="submission" date="2020-11" db="EMBL/GenBank/DDBJ databases">
        <authorList>
            <person name="Wallbank WR R."/>
            <person name="Pardo Diaz C."/>
            <person name="Kozak K."/>
            <person name="Martin S."/>
            <person name="Jiggins C."/>
            <person name="Moest M."/>
            <person name="Warren A I."/>
            <person name="Generalovic N T."/>
            <person name="Byers J.R.P. K."/>
            <person name="Montejo-Kovacevich G."/>
            <person name="Yen C E."/>
        </authorList>
    </citation>
    <scope>NUCLEOTIDE SEQUENCE [LARGE SCALE GENOMIC DNA]</scope>
</reference>
<keyword evidence="6" id="KW-0732">Signal</keyword>
<keyword evidence="9" id="KW-1185">Reference proteome</keyword>
<dbReference type="SUPFAM" id="SSF50494">
    <property type="entry name" value="Trypsin-like serine proteases"/>
    <property type="match status" value="1"/>
</dbReference>
<dbReference type="PROSITE" id="PS00135">
    <property type="entry name" value="TRYPSIN_SER"/>
    <property type="match status" value="1"/>
</dbReference>
<keyword evidence="3 5" id="KW-0720">Serine protease</keyword>
<dbReference type="FunFam" id="2.40.10.10:FF:000034">
    <property type="entry name" value="Eupolytin"/>
    <property type="match status" value="1"/>
</dbReference>